<evidence type="ECO:0000313" key="13">
    <source>
        <dbReference type="Proteomes" id="UP000002358"/>
    </source>
</evidence>
<evidence type="ECO:0000256" key="4">
    <source>
        <dbReference type="ARBA" id="ARBA00022833"/>
    </source>
</evidence>
<dbReference type="SUPFAM" id="SSF57716">
    <property type="entry name" value="Glucocorticoid receptor-like (DNA-binding domain)"/>
    <property type="match status" value="1"/>
</dbReference>
<dbReference type="PROSITE" id="PS51030">
    <property type="entry name" value="NUCLEAR_REC_DBD_2"/>
    <property type="match status" value="1"/>
</dbReference>
<feature type="region of interest" description="Disordered" evidence="10">
    <location>
        <begin position="176"/>
        <end position="213"/>
    </location>
</feature>
<evidence type="ECO:0000256" key="3">
    <source>
        <dbReference type="ARBA" id="ARBA00022771"/>
    </source>
</evidence>
<evidence type="ECO:0000256" key="10">
    <source>
        <dbReference type="SAM" id="MobiDB-lite"/>
    </source>
</evidence>
<organism evidence="12 13">
    <name type="scientific">Nasonia vitripennis</name>
    <name type="common">Parasitic wasp</name>
    <dbReference type="NCBI Taxonomy" id="7425"/>
    <lineage>
        <taxon>Eukaryota</taxon>
        <taxon>Metazoa</taxon>
        <taxon>Ecdysozoa</taxon>
        <taxon>Arthropoda</taxon>
        <taxon>Hexapoda</taxon>
        <taxon>Insecta</taxon>
        <taxon>Pterygota</taxon>
        <taxon>Neoptera</taxon>
        <taxon>Endopterygota</taxon>
        <taxon>Hymenoptera</taxon>
        <taxon>Apocrita</taxon>
        <taxon>Proctotrupomorpha</taxon>
        <taxon>Chalcidoidea</taxon>
        <taxon>Pteromalidae</taxon>
        <taxon>Pteromalinae</taxon>
        <taxon>Nasonia</taxon>
    </lineage>
</organism>
<dbReference type="KEGG" id="nvi:116417957"/>
<sequence length="279" mass="32248">MPNHHCQVCKNNRDINILTVRRVICERCIRFSNFNGQVPPCVTGKGKCIIDYRRTNSLCRFCRLKECVRIGLVTLKCKICNNYYEIKRHSTGYMLCKACRYFTIRHKNVQMALRCRTGTNNCILDFFGNQPLCVSCRYNKCVELNVIIPNEPDPDIADAENLDLLYRLDEDDAQHDDDDAIISNELEPDIRDEENLDQSSEEDDGQHHDDDARNARNDISEAILDESSDENIDSGDSQESFGNQSFDENHFTEDFMKIIYVLAYVRQLLVNINTINISI</sequence>
<reference evidence="12" key="1">
    <citation type="submission" date="2021-01" db="UniProtKB">
        <authorList>
            <consortium name="EnsemblMetazoa"/>
        </authorList>
    </citation>
    <scope>IDENTIFICATION</scope>
</reference>
<comment type="subcellular location">
    <subcellularLocation>
        <location evidence="1">Nucleus</location>
    </subcellularLocation>
</comment>
<keyword evidence="6" id="KW-0238">DNA-binding</keyword>
<dbReference type="GO" id="GO:0043565">
    <property type="term" value="F:sequence-specific DNA binding"/>
    <property type="evidence" value="ECO:0007669"/>
    <property type="project" value="InterPro"/>
</dbReference>
<evidence type="ECO:0000313" key="12">
    <source>
        <dbReference type="EnsemblMetazoa" id="XP_031789012"/>
    </source>
</evidence>
<dbReference type="GO" id="GO:0005634">
    <property type="term" value="C:nucleus"/>
    <property type="evidence" value="ECO:0007669"/>
    <property type="project" value="UniProtKB-SubCell"/>
</dbReference>
<keyword evidence="7" id="KW-0804">Transcription</keyword>
<keyword evidence="5" id="KW-0805">Transcription regulation</keyword>
<evidence type="ECO:0000259" key="11">
    <source>
        <dbReference type="PROSITE" id="PS51030"/>
    </source>
</evidence>
<evidence type="ECO:0000256" key="6">
    <source>
        <dbReference type="ARBA" id="ARBA00023125"/>
    </source>
</evidence>
<evidence type="ECO:0000256" key="9">
    <source>
        <dbReference type="ARBA" id="ARBA00023242"/>
    </source>
</evidence>
<dbReference type="SMR" id="A0A7M7QN34"/>
<feature type="compositionally biased region" description="Polar residues" evidence="10">
    <location>
        <begin position="234"/>
        <end position="245"/>
    </location>
</feature>
<keyword evidence="2" id="KW-0479">Metal-binding</keyword>
<keyword evidence="9" id="KW-0539">Nucleus</keyword>
<dbReference type="InterPro" id="IPR013088">
    <property type="entry name" value="Znf_NHR/GATA"/>
</dbReference>
<proteinExistence type="predicted"/>
<feature type="region of interest" description="Disordered" evidence="10">
    <location>
        <begin position="225"/>
        <end position="245"/>
    </location>
</feature>
<name>A0A7M7QN34_NASVI</name>
<dbReference type="Gene3D" id="3.30.50.10">
    <property type="entry name" value="Erythroid Transcription Factor GATA-1, subunit A"/>
    <property type="match status" value="1"/>
</dbReference>
<evidence type="ECO:0000256" key="1">
    <source>
        <dbReference type="ARBA" id="ARBA00004123"/>
    </source>
</evidence>
<keyword evidence="8" id="KW-0675">Receptor</keyword>
<dbReference type="InterPro" id="IPR001628">
    <property type="entry name" value="Znf_hrmn_rcpt"/>
</dbReference>
<keyword evidence="3" id="KW-0863">Zinc-finger</keyword>
<feature type="compositionally biased region" description="Acidic residues" evidence="10">
    <location>
        <begin position="176"/>
        <end position="204"/>
    </location>
</feature>
<accession>A0A7M7QN34</accession>
<feature type="domain" description="Nuclear receptor" evidence="11">
    <location>
        <begin position="74"/>
        <end position="153"/>
    </location>
</feature>
<dbReference type="GeneID" id="116417957"/>
<dbReference type="RefSeq" id="XP_031789012.1">
    <property type="nucleotide sequence ID" value="XM_031933152.2"/>
</dbReference>
<dbReference type="GO" id="GO:0003700">
    <property type="term" value="F:DNA-binding transcription factor activity"/>
    <property type="evidence" value="ECO:0007669"/>
    <property type="project" value="InterPro"/>
</dbReference>
<dbReference type="Proteomes" id="UP000002358">
    <property type="component" value="Unassembled WGS sequence"/>
</dbReference>
<evidence type="ECO:0000256" key="7">
    <source>
        <dbReference type="ARBA" id="ARBA00023163"/>
    </source>
</evidence>
<dbReference type="AlphaFoldDB" id="A0A7M7QN34"/>
<evidence type="ECO:0000256" key="5">
    <source>
        <dbReference type="ARBA" id="ARBA00023015"/>
    </source>
</evidence>
<evidence type="ECO:0000256" key="2">
    <source>
        <dbReference type="ARBA" id="ARBA00022723"/>
    </source>
</evidence>
<keyword evidence="4" id="KW-0862">Zinc</keyword>
<dbReference type="GO" id="GO:0008270">
    <property type="term" value="F:zinc ion binding"/>
    <property type="evidence" value="ECO:0007669"/>
    <property type="project" value="UniProtKB-KW"/>
</dbReference>
<dbReference type="InParanoid" id="A0A7M7QN34"/>
<keyword evidence="13" id="KW-1185">Reference proteome</keyword>
<evidence type="ECO:0000256" key="8">
    <source>
        <dbReference type="ARBA" id="ARBA00023170"/>
    </source>
</evidence>
<dbReference type="EnsemblMetazoa" id="XM_031933152">
    <property type="protein sequence ID" value="XP_031789012"/>
    <property type="gene ID" value="LOC116417957"/>
</dbReference>
<protein>
    <recommendedName>
        <fullName evidence="11">Nuclear receptor domain-containing protein</fullName>
    </recommendedName>
</protein>